<dbReference type="AlphaFoldDB" id="A0A9N8VDB1"/>
<dbReference type="OrthoDB" id="3363059at2759"/>
<sequence>MFQQHIPRQQQPQLRIINTFQYLESGAHPPLRQDLDYSIYCPYLLRTYDISDLSSLQSTKAKIDVVSRYRNFDVDSILKEMKKGLKLRNLIKDHDLVVGTNQDINVGNSSMNKTAEEKYVKQLLELIEIVVGFIRPTYSSKSFTHQRYSTLNSNDLEYFLPVALFEWDIFDEIDADANIKEIDLKEIVQALTLYSNGNNLIKILVANNPPIFMEVVNILIEAYKHRIPSDVKSRIQETLFALCELGPHHSPSVRTNLAKHNILAGLAVRITLKFCSDLVTFIDGVLITKPAWLIAQLIPQTQVMNQLQSRIMETLENKLNQRPRLTQTDLSILLRVICGFASVLNIHYKLPELQLCLKVVTIATSERLVKLCLCFILICSEMLFNHGLKNSVEQALQYLSKSEHFHLFLLFAVCFNKSQTTEIREICNALLGMEHCFTNYHLTIHHTNQASKGFAELQKIFKHNLITDEFLAKRALLLEPSTFSNLGIPTDRESLSLWCFYNLLKGKVFHYNNVDIRNWIHRQILYATTPIHESMGPLLQRYAESILERDEKNPRNWSPITKIPEQNLVSLFQDEMLEIKPAHVLMLMYALYFNNGVHSFVLNNHNIQIPIDRQAYSTNSMENIPIRRILNYAETFDKGKAYREIYPELLSLVASNYPETFDIASFLTTEDRWKTRIWKRSKVQKLDYQKAVDHNIQAVMPRWLDEPEETLAVFNKLESIPPSDLALSSRTIISNVLPRILDPRTDERIVNSFTKIWDILNCVNQNELASLTINALRSGTEEGEIEMEEFSQSVFLLNPIAILNLEPQVFRCPPIYRIVLQIITFYLIGSRHRFHKEYLFGNPHFKNTFTEKNFETFLDLQDCTIILMLLRGCLFNPIEDSQKMGVLDEIRTLTCNFLHQVFIENSKLQKLVIYQGFEHELVPIIVDRVESMHPSPFKVLQKDSSELRNQLSENIQKLYEELKSTRIEDNMEIDS</sequence>
<evidence type="ECO:0000256" key="1">
    <source>
        <dbReference type="SAM" id="Coils"/>
    </source>
</evidence>
<keyword evidence="1" id="KW-0175">Coiled coil</keyword>
<feature type="coiled-coil region" evidence="1">
    <location>
        <begin position="941"/>
        <end position="968"/>
    </location>
</feature>
<protein>
    <submittedName>
        <fullName evidence="2">2885_t:CDS:1</fullName>
    </submittedName>
</protein>
<evidence type="ECO:0000313" key="3">
    <source>
        <dbReference type="Proteomes" id="UP000789508"/>
    </source>
</evidence>
<comment type="caution">
    <text evidence="2">The sequence shown here is derived from an EMBL/GenBank/DDBJ whole genome shotgun (WGS) entry which is preliminary data.</text>
</comment>
<dbReference type="PANTHER" id="PTHR28608">
    <property type="entry name" value="INTEGRATOR COMPLEX SUBUNIT 2"/>
    <property type="match status" value="1"/>
</dbReference>
<dbReference type="InterPro" id="IPR029321">
    <property type="entry name" value="INTS2"/>
</dbReference>
<evidence type="ECO:0000313" key="2">
    <source>
        <dbReference type="EMBL" id="CAG8446795.1"/>
    </source>
</evidence>
<accession>A0A9N8VDB1</accession>
<proteinExistence type="predicted"/>
<organism evidence="2 3">
    <name type="scientific">Ambispora leptoticha</name>
    <dbReference type="NCBI Taxonomy" id="144679"/>
    <lineage>
        <taxon>Eukaryota</taxon>
        <taxon>Fungi</taxon>
        <taxon>Fungi incertae sedis</taxon>
        <taxon>Mucoromycota</taxon>
        <taxon>Glomeromycotina</taxon>
        <taxon>Glomeromycetes</taxon>
        <taxon>Archaeosporales</taxon>
        <taxon>Ambisporaceae</taxon>
        <taxon>Ambispora</taxon>
    </lineage>
</organism>
<dbReference type="GO" id="GO:0034472">
    <property type="term" value="P:snRNA 3'-end processing"/>
    <property type="evidence" value="ECO:0007669"/>
    <property type="project" value="TreeGrafter"/>
</dbReference>
<name>A0A9N8VDB1_9GLOM</name>
<gene>
    <name evidence="2" type="ORF">ALEPTO_LOCUS740</name>
</gene>
<dbReference type="Proteomes" id="UP000789508">
    <property type="component" value="Unassembled WGS sequence"/>
</dbReference>
<dbReference type="PANTHER" id="PTHR28608:SF1">
    <property type="entry name" value="INTEGRATOR COMPLEX SUBUNIT 2"/>
    <property type="match status" value="1"/>
</dbReference>
<dbReference type="EMBL" id="CAJVPS010000060">
    <property type="protein sequence ID" value="CAG8446795.1"/>
    <property type="molecule type" value="Genomic_DNA"/>
</dbReference>
<dbReference type="Pfam" id="PF14750">
    <property type="entry name" value="INTS2"/>
    <property type="match status" value="1"/>
</dbReference>
<reference evidence="2" key="1">
    <citation type="submission" date="2021-06" db="EMBL/GenBank/DDBJ databases">
        <authorList>
            <person name="Kallberg Y."/>
            <person name="Tangrot J."/>
            <person name="Rosling A."/>
        </authorList>
    </citation>
    <scope>NUCLEOTIDE SEQUENCE</scope>
    <source>
        <strain evidence="2">FL130A</strain>
    </source>
</reference>
<keyword evidence="3" id="KW-1185">Reference proteome</keyword>
<dbReference type="GO" id="GO:0032039">
    <property type="term" value="C:integrator complex"/>
    <property type="evidence" value="ECO:0007669"/>
    <property type="project" value="InterPro"/>
</dbReference>